<proteinExistence type="predicted"/>
<dbReference type="InterPro" id="IPR007374">
    <property type="entry name" value="ASCH_domain"/>
</dbReference>
<gene>
    <name evidence="2" type="ORF">LCGC14_2751630</name>
</gene>
<dbReference type="SUPFAM" id="SSF88697">
    <property type="entry name" value="PUA domain-like"/>
    <property type="match status" value="1"/>
</dbReference>
<sequence>MKALTLTQPWASLVALGHKQVETRSWRTQYRGPIAIHAAKGFPSEARRFAELERAIGRIPDRIPRGAVVCIIDLVDCQPTEEVALRISGLERHLGDYAPGRWAWLFDPASLRAFDEPLAAKGALSLWEWESPSRER</sequence>
<dbReference type="EMBL" id="LAZR01050324">
    <property type="protein sequence ID" value="KKK87600.1"/>
    <property type="molecule type" value="Genomic_DNA"/>
</dbReference>
<evidence type="ECO:0000259" key="1">
    <source>
        <dbReference type="Pfam" id="PF04266"/>
    </source>
</evidence>
<dbReference type="Gene3D" id="2.30.130.30">
    <property type="entry name" value="Hypothetical protein"/>
    <property type="match status" value="1"/>
</dbReference>
<dbReference type="AlphaFoldDB" id="A0A0F8ZNM0"/>
<reference evidence="2" key="1">
    <citation type="journal article" date="2015" name="Nature">
        <title>Complex archaea that bridge the gap between prokaryotes and eukaryotes.</title>
        <authorList>
            <person name="Spang A."/>
            <person name="Saw J.H."/>
            <person name="Jorgensen S.L."/>
            <person name="Zaremba-Niedzwiedzka K."/>
            <person name="Martijn J."/>
            <person name="Lind A.E."/>
            <person name="van Eijk R."/>
            <person name="Schleper C."/>
            <person name="Guy L."/>
            <person name="Ettema T.J."/>
        </authorList>
    </citation>
    <scope>NUCLEOTIDE SEQUENCE</scope>
</reference>
<accession>A0A0F8ZNM0</accession>
<name>A0A0F8ZNM0_9ZZZZ</name>
<protein>
    <recommendedName>
        <fullName evidence="1">ASCH domain-containing protein</fullName>
    </recommendedName>
</protein>
<dbReference type="Pfam" id="PF04266">
    <property type="entry name" value="ASCH"/>
    <property type="match status" value="1"/>
</dbReference>
<feature type="domain" description="ASCH" evidence="1">
    <location>
        <begin position="4"/>
        <end position="80"/>
    </location>
</feature>
<dbReference type="InterPro" id="IPR015947">
    <property type="entry name" value="PUA-like_sf"/>
</dbReference>
<comment type="caution">
    <text evidence="2">The sequence shown here is derived from an EMBL/GenBank/DDBJ whole genome shotgun (WGS) entry which is preliminary data.</text>
</comment>
<evidence type="ECO:0000313" key="2">
    <source>
        <dbReference type="EMBL" id="KKK87600.1"/>
    </source>
</evidence>
<organism evidence="2">
    <name type="scientific">marine sediment metagenome</name>
    <dbReference type="NCBI Taxonomy" id="412755"/>
    <lineage>
        <taxon>unclassified sequences</taxon>
        <taxon>metagenomes</taxon>
        <taxon>ecological metagenomes</taxon>
    </lineage>
</organism>
<dbReference type="CDD" id="cd06554">
    <property type="entry name" value="ASCH_ASC-1_like"/>
    <property type="match status" value="1"/>
</dbReference>